<dbReference type="Proteomes" id="UP001164286">
    <property type="component" value="Unassembled WGS sequence"/>
</dbReference>
<dbReference type="EMBL" id="JAKWFO010000005">
    <property type="protein sequence ID" value="KAI9635004.1"/>
    <property type="molecule type" value="Genomic_DNA"/>
</dbReference>
<name>A0AA38H6E4_9TREE</name>
<dbReference type="InterPro" id="IPR041588">
    <property type="entry name" value="Integrase_H2C2"/>
</dbReference>
<accession>A0AA38H6E4</accession>
<organism evidence="3 4">
    <name type="scientific">Dioszegia hungarica</name>
    <dbReference type="NCBI Taxonomy" id="4972"/>
    <lineage>
        <taxon>Eukaryota</taxon>
        <taxon>Fungi</taxon>
        <taxon>Dikarya</taxon>
        <taxon>Basidiomycota</taxon>
        <taxon>Agaricomycotina</taxon>
        <taxon>Tremellomycetes</taxon>
        <taxon>Tremellales</taxon>
        <taxon>Bulleribasidiaceae</taxon>
        <taxon>Dioszegia</taxon>
    </lineage>
</organism>
<evidence type="ECO:0000313" key="3">
    <source>
        <dbReference type="EMBL" id="KAI9635005.1"/>
    </source>
</evidence>
<dbReference type="AlphaFoldDB" id="A0AA38H6E4"/>
<evidence type="ECO:0000313" key="4">
    <source>
        <dbReference type="Proteomes" id="UP001164286"/>
    </source>
</evidence>
<gene>
    <name evidence="3" type="ORF">MKK02DRAFT_24745</name>
    <name evidence="2" type="ORF">MKK02DRAFT_27312</name>
</gene>
<reference evidence="3" key="1">
    <citation type="journal article" date="2022" name="G3 (Bethesda)">
        <title>High quality genome of the basidiomycete yeast Dioszegia hungarica PDD-24b-2 isolated from cloud water.</title>
        <authorList>
            <person name="Jarrige D."/>
            <person name="Haridas S."/>
            <person name="Bleykasten-Grosshans C."/>
            <person name="Joly M."/>
            <person name="Nadalig T."/>
            <person name="Sancelme M."/>
            <person name="Vuilleumier S."/>
            <person name="Grigoriev I.V."/>
            <person name="Amato P."/>
            <person name="Bringel F."/>
        </authorList>
    </citation>
    <scope>NUCLEOTIDE SEQUENCE</scope>
    <source>
        <strain evidence="3">PDD-24b-2</strain>
    </source>
</reference>
<dbReference type="Pfam" id="PF17921">
    <property type="entry name" value="Integrase_H2C2"/>
    <property type="match status" value="1"/>
</dbReference>
<keyword evidence="4" id="KW-1185">Reference proteome</keyword>
<evidence type="ECO:0000313" key="2">
    <source>
        <dbReference type="EMBL" id="KAI9635004.1"/>
    </source>
</evidence>
<evidence type="ECO:0000259" key="1">
    <source>
        <dbReference type="Pfam" id="PF17921"/>
    </source>
</evidence>
<protein>
    <recommendedName>
        <fullName evidence="1">Integrase zinc-binding domain-containing protein</fullName>
    </recommendedName>
</protein>
<feature type="domain" description="Integrase zinc-binding" evidence="1">
    <location>
        <begin position="113"/>
        <end position="159"/>
    </location>
</feature>
<dbReference type="Gene3D" id="1.10.340.70">
    <property type="match status" value="1"/>
</dbReference>
<sequence length="179" mass="20369">MGLVKPVQDPKEEARALVDGETDRGLPTAYDFHLICYEYLSGLSHKKREKALLNGTMYHDCMAAIRNPKDTTLRTPQFRYWARKTFRVTPYHKDMILTTIDGKPVAARERILGVLKHCHLASQHGGRDKTSAEVRKFYAWIPKEIVAKYVQKCPTCQSKRTLSSASLGPMSDSQRFLVA</sequence>
<dbReference type="GeneID" id="77726129"/>
<dbReference type="RefSeq" id="XP_052944782.1">
    <property type="nucleotide sequence ID" value="XM_053086928.1"/>
</dbReference>
<proteinExistence type="predicted"/>
<comment type="caution">
    <text evidence="3">The sequence shown here is derived from an EMBL/GenBank/DDBJ whole genome shotgun (WGS) entry which is preliminary data.</text>
</comment>
<dbReference type="EMBL" id="JAKWFO010000005">
    <property type="protein sequence ID" value="KAI9635005.1"/>
    <property type="molecule type" value="Genomic_DNA"/>
</dbReference>